<evidence type="ECO:0000259" key="3">
    <source>
        <dbReference type="Pfam" id="PF08241"/>
    </source>
</evidence>
<dbReference type="EMBL" id="CAJVPL010000888">
    <property type="protein sequence ID" value="CAG8537868.1"/>
    <property type="molecule type" value="Genomic_DNA"/>
</dbReference>
<name>A0A9N9AR37_9GLOM</name>
<dbReference type="InterPro" id="IPR013216">
    <property type="entry name" value="Methyltransf_11"/>
</dbReference>
<dbReference type="AlphaFoldDB" id="A0A9N9AR37"/>
<dbReference type="Proteomes" id="UP000789831">
    <property type="component" value="Unassembled WGS sequence"/>
</dbReference>
<dbReference type="Pfam" id="PF08241">
    <property type="entry name" value="Methyltransf_11"/>
    <property type="match status" value="1"/>
</dbReference>
<sequence length="229" mass="25495">MSSSQIPQTLTEINREHFNIQAATYDSGIRVTIAEKCVKAILEEFGHSSSTDNDDDDKQETAASEEQEHSDGVGFLDEDKTQVLDFACGTGLISQFLLPYVHSILGVDTSQGMVNVYNQKSWRQGLIKDEMQAICVDLLNEEGEDPLNGRRFDLIVCSSSYHHLEDIKSATKTLATYLKPGTAFESSGGLLENVTVRTAFSFKKLIKSEGVEREFEYLLAKGRRSELVE</sequence>
<protein>
    <submittedName>
        <fullName evidence="4">3579_t:CDS:1</fullName>
    </submittedName>
</protein>
<feature type="region of interest" description="Disordered" evidence="2">
    <location>
        <begin position="48"/>
        <end position="74"/>
    </location>
</feature>
<keyword evidence="1" id="KW-0808">Transferase</keyword>
<dbReference type="PANTHER" id="PTHR43861">
    <property type="entry name" value="TRANS-ACONITATE 2-METHYLTRANSFERASE-RELATED"/>
    <property type="match status" value="1"/>
</dbReference>
<proteinExistence type="predicted"/>
<reference evidence="4" key="1">
    <citation type="submission" date="2021-06" db="EMBL/GenBank/DDBJ databases">
        <authorList>
            <person name="Kallberg Y."/>
            <person name="Tangrot J."/>
            <person name="Rosling A."/>
        </authorList>
    </citation>
    <scope>NUCLEOTIDE SEQUENCE</scope>
    <source>
        <strain evidence="4">MT106</strain>
    </source>
</reference>
<accession>A0A9N9AR37</accession>
<dbReference type="SUPFAM" id="SSF53335">
    <property type="entry name" value="S-adenosyl-L-methionine-dependent methyltransferases"/>
    <property type="match status" value="1"/>
</dbReference>
<dbReference type="InterPro" id="IPR029063">
    <property type="entry name" value="SAM-dependent_MTases_sf"/>
</dbReference>
<gene>
    <name evidence="4" type="ORF">AGERDE_LOCUS6037</name>
</gene>
<keyword evidence="5" id="KW-1185">Reference proteome</keyword>
<dbReference type="CDD" id="cd02440">
    <property type="entry name" value="AdoMet_MTases"/>
    <property type="match status" value="1"/>
</dbReference>
<dbReference type="Gene3D" id="3.40.50.150">
    <property type="entry name" value="Vaccinia Virus protein VP39"/>
    <property type="match status" value="1"/>
</dbReference>
<evidence type="ECO:0000256" key="1">
    <source>
        <dbReference type="ARBA" id="ARBA00022679"/>
    </source>
</evidence>
<feature type="domain" description="Methyltransferase type 11" evidence="3">
    <location>
        <begin position="84"/>
        <end position="182"/>
    </location>
</feature>
<comment type="caution">
    <text evidence="4">The sequence shown here is derived from an EMBL/GenBank/DDBJ whole genome shotgun (WGS) entry which is preliminary data.</text>
</comment>
<evidence type="ECO:0000313" key="5">
    <source>
        <dbReference type="Proteomes" id="UP000789831"/>
    </source>
</evidence>
<dbReference type="PANTHER" id="PTHR43861:SF3">
    <property type="entry name" value="PUTATIVE (AFU_ORTHOLOGUE AFUA_2G14390)-RELATED"/>
    <property type="match status" value="1"/>
</dbReference>
<evidence type="ECO:0000313" key="4">
    <source>
        <dbReference type="EMBL" id="CAG8537868.1"/>
    </source>
</evidence>
<evidence type="ECO:0000256" key="2">
    <source>
        <dbReference type="SAM" id="MobiDB-lite"/>
    </source>
</evidence>
<organism evidence="4 5">
    <name type="scientific">Ambispora gerdemannii</name>
    <dbReference type="NCBI Taxonomy" id="144530"/>
    <lineage>
        <taxon>Eukaryota</taxon>
        <taxon>Fungi</taxon>
        <taxon>Fungi incertae sedis</taxon>
        <taxon>Mucoromycota</taxon>
        <taxon>Glomeromycotina</taxon>
        <taxon>Glomeromycetes</taxon>
        <taxon>Archaeosporales</taxon>
        <taxon>Ambisporaceae</taxon>
        <taxon>Ambispora</taxon>
    </lineage>
</organism>
<dbReference type="GO" id="GO:0008757">
    <property type="term" value="F:S-adenosylmethionine-dependent methyltransferase activity"/>
    <property type="evidence" value="ECO:0007669"/>
    <property type="project" value="InterPro"/>
</dbReference>
<dbReference type="OrthoDB" id="3647at2759"/>